<name>A0ABR8A7P4_9CYAN</name>
<keyword evidence="2" id="KW-1185">Reference proteome</keyword>
<gene>
    <name evidence="1" type="ORF">H6G24_10390</name>
</gene>
<comment type="caution">
    <text evidence="1">The sequence shown here is derived from an EMBL/GenBank/DDBJ whole genome shotgun (WGS) entry which is preliminary data.</text>
</comment>
<protein>
    <submittedName>
        <fullName evidence="1">Uncharacterized protein</fullName>
    </submittedName>
</protein>
<sequence length="46" mass="5151">MPQLLTIVQTRVIASLSVSDKKAIAPEEMRSLIMTLRSETKSSSRF</sequence>
<organism evidence="1 2">
    <name type="scientific">Calothrix parietina FACHB-288</name>
    <dbReference type="NCBI Taxonomy" id="2692896"/>
    <lineage>
        <taxon>Bacteria</taxon>
        <taxon>Bacillati</taxon>
        <taxon>Cyanobacteriota</taxon>
        <taxon>Cyanophyceae</taxon>
        <taxon>Nostocales</taxon>
        <taxon>Calotrichaceae</taxon>
        <taxon>Calothrix</taxon>
    </lineage>
</organism>
<evidence type="ECO:0000313" key="2">
    <source>
        <dbReference type="Proteomes" id="UP000658514"/>
    </source>
</evidence>
<dbReference type="Proteomes" id="UP000658514">
    <property type="component" value="Unassembled WGS sequence"/>
</dbReference>
<evidence type="ECO:0000313" key="1">
    <source>
        <dbReference type="EMBL" id="MBD2195898.1"/>
    </source>
</evidence>
<dbReference type="EMBL" id="JACJQH010000013">
    <property type="protein sequence ID" value="MBD2195898.1"/>
    <property type="molecule type" value="Genomic_DNA"/>
</dbReference>
<reference evidence="1 2" key="1">
    <citation type="journal article" date="2020" name="ISME J.">
        <title>Comparative genomics reveals insights into cyanobacterial evolution and habitat adaptation.</title>
        <authorList>
            <person name="Chen M.Y."/>
            <person name="Teng W.K."/>
            <person name="Zhao L."/>
            <person name="Hu C.X."/>
            <person name="Zhou Y.K."/>
            <person name="Han B.P."/>
            <person name="Song L.R."/>
            <person name="Shu W.S."/>
        </authorList>
    </citation>
    <scope>NUCLEOTIDE SEQUENCE [LARGE SCALE GENOMIC DNA]</scope>
    <source>
        <strain evidence="1 2">FACHB-288</strain>
    </source>
</reference>
<proteinExistence type="predicted"/>
<dbReference type="RefSeq" id="WP_190547675.1">
    <property type="nucleotide sequence ID" value="NZ_CAWPNO010000035.1"/>
</dbReference>
<accession>A0ABR8A7P4</accession>